<dbReference type="InterPro" id="IPR029787">
    <property type="entry name" value="Nucleotide_cyclase"/>
</dbReference>
<feature type="transmembrane region" description="Helical" evidence="4">
    <location>
        <begin position="315"/>
        <end position="333"/>
    </location>
</feature>
<dbReference type="PANTHER" id="PTHR45138:SF9">
    <property type="entry name" value="DIGUANYLATE CYCLASE DGCM-RELATED"/>
    <property type="match status" value="1"/>
</dbReference>
<dbReference type="InterPro" id="IPR043128">
    <property type="entry name" value="Rev_trsase/Diguanyl_cyclase"/>
</dbReference>
<keyword evidence="4" id="KW-0812">Transmembrane</keyword>
<feature type="domain" description="GGDEF" evidence="5">
    <location>
        <begin position="481"/>
        <end position="613"/>
    </location>
</feature>
<feature type="transmembrane region" description="Helical" evidence="4">
    <location>
        <begin position="345"/>
        <end position="363"/>
    </location>
</feature>
<feature type="transmembrane region" description="Helical" evidence="4">
    <location>
        <begin position="402"/>
        <end position="419"/>
    </location>
</feature>
<comment type="cofactor">
    <cofactor evidence="1">
        <name>Mg(2+)</name>
        <dbReference type="ChEBI" id="CHEBI:18420"/>
    </cofactor>
</comment>
<dbReference type="NCBIfam" id="TIGR00254">
    <property type="entry name" value="GGDEF"/>
    <property type="match status" value="1"/>
</dbReference>
<comment type="catalytic activity">
    <reaction evidence="3">
        <text>2 GTP = 3',3'-c-di-GMP + 2 diphosphate</text>
        <dbReference type="Rhea" id="RHEA:24898"/>
        <dbReference type="ChEBI" id="CHEBI:33019"/>
        <dbReference type="ChEBI" id="CHEBI:37565"/>
        <dbReference type="ChEBI" id="CHEBI:58805"/>
        <dbReference type="EC" id="2.7.7.65"/>
    </reaction>
</comment>
<accession>A0AAP8SM80</accession>
<dbReference type="SMART" id="SM00267">
    <property type="entry name" value="GGDEF"/>
    <property type="match status" value="1"/>
</dbReference>
<evidence type="ECO:0000313" key="6">
    <source>
        <dbReference type="EMBL" id="PLW84768.1"/>
    </source>
</evidence>
<dbReference type="Gene3D" id="3.30.70.270">
    <property type="match status" value="1"/>
</dbReference>
<dbReference type="InterPro" id="IPR050469">
    <property type="entry name" value="Diguanylate_Cyclase"/>
</dbReference>
<dbReference type="FunFam" id="3.30.70.270:FF:000001">
    <property type="entry name" value="Diguanylate cyclase domain protein"/>
    <property type="match status" value="1"/>
</dbReference>
<evidence type="ECO:0000256" key="2">
    <source>
        <dbReference type="ARBA" id="ARBA00012528"/>
    </source>
</evidence>
<dbReference type="AlphaFoldDB" id="A0AAP8SM80"/>
<dbReference type="Pfam" id="PF00990">
    <property type="entry name" value="GGDEF"/>
    <property type="match status" value="1"/>
</dbReference>
<evidence type="ECO:0000256" key="1">
    <source>
        <dbReference type="ARBA" id="ARBA00001946"/>
    </source>
</evidence>
<evidence type="ECO:0000313" key="7">
    <source>
        <dbReference type="Proteomes" id="UP000235162"/>
    </source>
</evidence>
<keyword evidence="4" id="KW-0472">Membrane</keyword>
<dbReference type="CDD" id="cd01949">
    <property type="entry name" value="GGDEF"/>
    <property type="match status" value="1"/>
</dbReference>
<keyword evidence="4" id="KW-1133">Transmembrane helix</keyword>
<name>A0AAP8SM80_9GAMM</name>
<dbReference type="EMBL" id="PKUR01000005">
    <property type="protein sequence ID" value="PLW84768.1"/>
    <property type="molecule type" value="Genomic_DNA"/>
</dbReference>
<feature type="transmembrane region" description="Helical" evidence="4">
    <location>
        <begin position="225"/>
        <end position="244"/>
    </location>
</feature>
<dbReference type="InterPro" id="IPR008979">
    <property type="entry name" value="Galactose-bd-like_sf"/>
</dbReference>
<organism evidence="6 7">
    <name type="scientific">Halioglobus japonicus</name>
    <dbReference type="NCBI Taxonomy" id="930805"/>
    <lineage>
        <taxon>Bacteria</taxon>
        <taxon>Pseudomonadati</taxon>
        <taxon>Pseudomonadota</taxon>
        <taxon>Gammaproteobacteria</taxon>
        <taxon>Cellvibrionales</taxon>
        <taxon>Halieaceae</taxon>
        <taxon>Halioglobus</taxon>
    </lineage>
</organism>
<sequence length="620" mass="68659">MIPIFEGLKDNVAKISTLQSAASKLLLGCLALLLLAGQASLVSANDTVAAHVDEHLLRESLSLKGDWRFMPGDDMAWASPTYSDAEWEVRRVPGRWERPGYPEFNHMAWYRLTIQLDSNLVASDQVKSLAIRTGKVMSAFELYAGGELVGKVGQLPPLGDINYDRQRVFVIPASAVDAHGRVVLAMRVWGGPEPLVNAWSAGPSGGEFRFGEFAPLLLKGVVGELPGLLFAVLIFAFGLYHLYIYAQNKVLVSYLWFGLASMVIALYGLMLTQWKFMLGLDFGTLKKIEFGAIYLFPALGIQLVWAVLKIGVPPWLRMVQVAFVMFSAAVMLIPGQNVNFYTLHYEQFLALGVVAYTVYVILAETRRGNPEARSVAVGTFIFMATCVNDVTIDLFHIETPRLSPVGFVAILLAMAVSMARSYTSMHSELEAQVADRTAELSDANEKLMRAASIDHLTGLLNRRGFTDEVSQEISRSQRSGKQFSIVISDVDHFKQFNDQYGHACGDHVLRRVGELMRDRTRDVDRVARWGGEEFILMLPETDSEGAAVLAEKLRETIADNVFEYGGERLSLTMTFGVAEYRKGETLDACVARADTALYHGKERGRNKVMIGNYKGLTLVG</sequence>
<evidence type="ECO:0000256" key="3">
    <source>
        <dbReference type="ARBA" id="ARBA00034247"/>
    </source>
</evidence>
<dbReference type="PROSITE" id="PS50887">
    <property type="entry name" value="GGDEF"/>
    <property type="match status" value="1"/>
</dbReference>
<dbReference type="SUPFAM" id="SSF55073">
    <property type="entry name" value="Nucleotide cyclase"/>
    <property type="match status" value="1"/>
</dbReference>
<keyword evidence="7" id="KW-1185">Reference proteome</keyword>
<evidence type="ECO:0000256" key="4">
    <source>
        <dbReference type="SAM" id="Phobius"/>
    </source>
</evidence>
<comment type="caution">
    <text evidence="6">The sequence shown here is derived from an EMBL/GenBank/DDBJ whole genome shotgun (WGS) entry which is preliminary data.</text>
</comment>
<dbReference type="InterPro" id="IPR011623">
    <property type="entry name" value="7TMR_DISM_rcpt_extracell_dom1"/>
</dbReference>
<dbReference type="Proteomes" id="UP000235162">
    <property type="component" value="Unassembled WGS sequence"/>
</dbReference>
<proteinExistence type="predicted"/>
<evidence type="ECO:0000259" key="5">
    <source>
        <dbReference type="PROSITE" id="PS50887"/>
    </source>
</evidence>
<dbReference type="SUPFAM" id="SSF49785">
    <property type="entry name" value="Galactose-binding domain-like"/>
    <property type="match status" value="1"/>
</dbReference>
<dbReference type="Gene3D" id="2.60.120.260">
    <property type="entry name" value="Galactose-binding domain-like"/>
    <property type="match status" value="1"/>
</dbReference>
<gene>
    <name evidence="6" type="ORF">C0029_17360</name>
</gene>
<dbReference type="InterPro" id="IPR000160">
    <property type="entry name" value="GGDEF_dom"/>
</dbReference>
<protein>
    <recommendedName>
        <fullName evidence="2">diguanylate cyclase</fullName>
        <ecNumber evidence="2">2.7.7.65</ecNumber>
    </recommendedName>
</protein>
<dbReference type="EC" id="2.7.7.65" evidence="2"/>
<reference evidence="6 7" key="1">
    <citation type="submission" date="2018-01" db="EMBL/GenBank/DDBJ databases">
        <title>The draft genome sequence of Halioglobus japonicus S1-36.</title>
        <authorList>
            <person name="Du Z.-J."/>
            <person name="Shi M.-J."/>
        </authorList>
    </citation>
    <scope>NUCLEOTIDE SEQUENCE [LARGE SCALE GENOMIC DNA]</scope>
    <source>
        <strain evidence="6 7">S1-36</strain>
    </source>
</reference>
<dbReference type="Pfam" id="PF07695">
    <property type="entry name" value="7TMR-DISM_7TM"/>
    <property type="match status" value="1"/>
</dbReference>
<feature type="transmembrane region" description="Helical" evidence="4">
    <location>
        <begin position="375"/>
        <end position="396"/>
    </location>
</feature>
<feature type="transmembrane region" description="Helical" evidence="4">
    <location>
        <begin position="290"/>
        <end position="308"/>
    </location>
</feature>
<dbReference type="GO" id="GO:0052621">
    <property type="term" value="F:diguanylate cyclase activity"/>
    <property type="evidence" value="ECO:0007669"/>
    <property type="project" value="UniProtKB-EC"/>
</dbReference>
<feature type="transmembrane region" description="Helical" evidence="4">
    <location>
        <begin position="251"/>
        <end position="270"/>
    </location>
</feature>
<dbReference type="KEGG" id="hja:BST95_00265"/>
<dbReference type="PANTHER" id="PTHR45138">
    <property type="entry name" value="REGULATORY COMPONENTS OF SENSORY TRANSDUCTION SYSTEM"/>
    <property type="match status" value="1"/>
</dbReference>